<dbReference type="SUPFAM" id="SSF143990">
    <property type="entry name" value="YbiA-like"/>
    <property type="match status" value="1"/>
</dbReference>
<dbReference type="InterPro" id="IPR012816">
    <property type="entry name" value="NADAR"/>
</dbReference>
<evidence type="ECO:0000259" key="2">
    <source>
        <dbReference type="Pfam" id="PF08719"/>
    </source>
</evidence>
<evidence type="ECO:0000313" key="3">
    <source>
        <dbReference type="EMBL" id="EPE02350.1"/>
    </source>
</evidence>
<feature type="domain" description="NADAR" evidence="2">
    <location>
        <begin position="42"/>
        <end position="215"/>
    </location>
</feature>
<name>S3CP39_OPHP1</name>
<dbReference type="InterPro" id="IPR037238">
    <property type="entry name" value="YbiA-like_sf"/>
</dbReference>
<dbReference type="eggNOG" id="ENOG502S4FY">
    <property type="taxonomic scope" value="Eukaryota"/>
</dbReference>
<dbReference type="AlphaFoldDB" id="S3CP39"/>
<evidence type="ECO:0000313" key="4">
    <source>
        <dbReference type="Proteomes" id="UP000016923"/>
    </source>
</evidence>
<dbReference type="Gene3D" id="1.10.357.40">
    <property type="entry name" value="YbiA-like"/>
    <property type="match status" value="1"/>
</dbReference>
<dbReference type="VEuPathDB" id="FungiDB:F503_03935"/>
<dbReference type="EMBL" id="KE148180">
    <property type="protein sequence ID" value="EPE02350.1"/>
    <property type="molecule type" value="Genomic_DNA"/>
</dbReference>
<protein>
    <recommendedName>
        <fullName evidence="2">NADAR domain-containing protein</fullName>
    </recommendedName>
</protein>
<proteinExistence type="predicted"/>
<sequence>MQSKNPSKVAGTAQRAEKTPVSNTSQGKAKFTAGSDETKPLFFFKPNEPFGEFCQWYPATFTVSKADMSTVVGHPIDPADPEGWQPIYFHCAEQFMMYCKAGCFHDMETQRRIMAINDAKEQKRLGRATRGFDAAVWDKIKSDVVVLGNINKFSQNKDLRTLLLSTGKRPLAEAASEDRVWGIGFTEKEASSHSDQSRWGENRLGKALMEVRERLASELVDE</sequence>
<accession>S3CP39</accession>
<reference evidence="3 4" key="1">
    <citation type="journal article" date="2013" name="BMC Genomics">
        <title>The genome and transcriptome of the pine saprophyte Ophiostoma piceae, and a comparison with the bark beetle-associated pine pathogen Grosmannia clavigera.</title>
        <authorList>
            <person name="Haridas S."/>
            <person name="Wang Y."/>
            <person name="Lim L."/>
            <person name="Massoumi Alamouti S."/>
            <person name="Jackman S."/>
            <person name="Docking R."/>
            <person name="Robertson G."/>
            <person name="Birol I."/>
            <person name="Bohlmann J."/>
            <person name="Breuil C."/>
        </authorList>
    </citation>
    <scope>NUCLEOTIDE SEQUENCE [LARGE SCALE GENOMIC DNA]</scope>
    <source>
        <strain evidence="3 4">UAMH 11346</strain>
    </source>
</reference>
<feature type="region of interest" description="Disordered" evidence="1">
    <location>
        <begin position="1"/>
        <end position="30"/>
    </location>
</feature>
<evidence type="ECO:0000256" key="1">
    <source>
        <dbReference type="SAM" id="MobiDB-lite"/>
    </source>
</evidence>
<organism evidence="3 4">
    <name type="scientific">Ophiostoma piceae (strain UAMH 11346)</name>
    <name type="common">Sap stain fungus</name>
    <dbReference type="NCBI Taxonomy" id="1262450"/>
    <lineage>
        <taxon>Eukaryota</taxon>
        <taxon>Fungi</taxon>
        <taxon>Dikarya</taxon>
        <taxon>Ascomycota</taxon>
        <taxon>Pezizomycotina</taxon>
        <taxon>Sordariomycetes</taxon>
        <taxon>Sordariomycetidae</taxon>
        <taxon>Ophiostomatales</taxon>
        <taxon>Ophiostomataceae</taxon>
        <taxon>Ophiostoma</taxon>
    </lineage>
</organism>
<dbReference type="Pfam" id="PF08719">
    <property type="entry name" value="NADAR"/>
    <property type="match status" value="1"/>
</dbReference>
<dbReference type="NCBIfam" id="TIGR02464">
    <property type="entry name" value="ribofla_fusion"/>
    <property type="match status" value="1"/>
</dbReference>
<dbReference type="OMA" id="WMMAAKA"/>
<keyword evidence="4" id="KW-1185">Reference proteome</keyword>
<dbReference type="OrthoDB" id="206452at2759"/>
<gene>
    <name evidence="3" type="ORF">F503_03935</name>
</gene>
<dbReference type="STRING" id="1262450.S3CP39"/>
<dbReference type="CDD" id="cd15457">
    <property type="entry name" value="NADAR"/>
    <property type="match status" value="1"/>
</dbReference>
<dbReference type="HOGENOM" id="CLU_084247_0_2_1"/>
<dbReference type="Proteomes" id="UP000016923">
    <property type="component" value="Unassembled WGS sequence"/>
</dbReference>